<gene>
    <name evidence="2" type="ORF">HQN59_17990</name>
</gene>
<dbReference type="EMBL" id="JABWMJ010000008">
    <property type="protein sequence ID" value="NUZ07661.1"/>
    <property type="molecule type" value="Genomic_DNA"/>
</dbReference>
<organism evidence="2 3">
    <name type="scientific">Piscinibacter koreensis</name>
    <dbReference type="NCBI Taxonomy" id="2742824"/>
    <lineage>
        <taxon>Bacteria</taxon>
        <taxon>Pseudomonadati</taxon>
        <taxon>Pseudomonadota</taxon>
        <taxon>Betaproteobacteria</taxon>
        <taxon>Burkholderiales</taxon>
        <taxon>Sphaerotilaceae</taxon>
        <taxon>Piscinibacter</taxon>
    </lineage>
</organism>
<accession>A0A7Y6NQX2</accession>
<feature type="region of interest" description="Disordered" evidence="1">
    <location>
        <begin position="38"/>
        <end position="57"/>
    </location>
</feature>
<dbReference type="RefSeq" id="WP_176070491.1">
    <property type="nucleotide sequence ID" value="NZ_JABWMJ010000008.1"/>
</dbReference>
<feature type="compositionally biased region" description="Basic and acidic residues" evidence="1">
    <location>
        <begin position="38"/>
        <end position="51"/>
    </location>
</feature>
<keyword evidence="3" id="KW-1185">Reference proteome</keyword>
<evidence type="ECO:0000313" key="2">
    <source>
        <dbReference type="EMBL" id="NUZ07661.1"/>
    </source>
</evidence>
<protein>
    <submittedName>
        <fullName evidence="2">Uncharacterized protein</fullName>
    </submittedName>
</protein>
<name>A0A7Y6NQX2_9BURK</name>
<dbReference type="Proteomes" id="UP000529637">
    <property type="component" value="Unassembled WGS sequence"/>
</dbReference>
<evidence type="ECO:0000313" key="3">
    <source>
        <dbReference type="Proteomes" id="UP000529637"/>
    </source>
</evidence>
<proteinExistence type="predicted"/>
<reference evidence="2 3" key="1">
    <citation type="submission" date="2020-06" db="EMBL/GenBank/DDBJ databases">
        <title>Schlegella sp. ID0723 isolated from air conditioner.</title>
        <authorList>
            <person name="Kim D.Y."/>
            <person name="Kim D.-U."/>
        </authorList>
    </citation>
    <scope>NUCLEOTIDE SEQUENCE [LARGE SCALE GENOMIC DNA]</scope>
    <source>
        <strain evidence="2 3">ID0723</strain>
    </source>
</reference>
<evidence type="ECO:0000256" key="1">
    <source>
        <dbReference type="SAM" id="MobiDB-lite"/>
    </source>
</evidence>
<comment type="caution">
    <text evidence="2">The sequence shown here is derived from an EMBL/GenBank/DDBJ whole genome shotgun (WGS) entry which is preliminary data.</text>
</comment>
<dbReference type="AlphaFoldDB" id="A0A7Y6NQX2"/>
<sequence>MAEPLILYRWWITDGVTGKRRLTRYRMTEADALARHPGAEPDLASREERHGTAYCEL</sequence>